<dbReference type="AlphaFoldDB" id="A0A0B7GQ93"/>
<feature type="coiled-coil region" evidence="6">
    <location>
        <begin position="60"/>
        <end position="87"/>
    </location>
</feature>
<dbReference type="OrthoDB" id="368246at2"/>
<reference evidence="9 11" key="3">
    <citation type="submission" date="2019-08" db="EMBL/GenBank/DDBJ databases">
        <authorList>
            <person name="Kuhnert P."/>
        </authorList>
    </citation>
    <scope>NUCLEOTIDE SEQUENCE [LARGE SCALE GENOMIC DNA]</scope>
    <source>
        <strain evidence="9 11">B36.5</strain>
    </source>
</reference>
<dbReference type="CDD" id="cd06579">
    <property type="entry name" value="TM_PBP1_transp_AraH_like"/>
    <property type="match status" value="1"/>
</dbReference>
<protein>
    <submittedName>
        <fullName evidence="9">Galactoside ABC transporter permease</fullName>
    </submittedName>
    <submittedName>
        <fullName evidence="8">Galactoside transport system permease protein MglC homolog</fullName>
    </submittedName>
</protein>
<dbReference type="Proteomes" id="UP000042527">
    <property type="component" value="Unassembled WGS sequence"/>
</dbReference>
<dbReference type="RefSeq" id="WP_044634328.1">
    <property type="nucleotide sequence ID" value="NZ_CDNC01000002.1"/>
</dbReference>
<dbReference type="PANTHER" id="PTHR32196:SF18">
    <property type="entry name" value="GALACTOSE_METHYL GALACTOSIDE IMPORT PERMEASE PROTEIN MGLC"/>
    <property type="match status" value="1"/>
</dbReference>
<evidence type="ECO:0000256" key="5">
    <source>
        <dbReference type="ARBA" id="ARBA00023136"/>
    </source>
</evidence>
<dbReference type="EMBL" id="CDNC01000002">
    <property type="protein sequence ID" value="CEM60764.1"/>
    <property type="molecule type" value="Genomic_DNA"/>
</dbReference>
<feature type="transmembrane region" description="Helical" evidence="7">
    <location>
        <begin position="347"/>
        <end position="370"/>
    </location>
</feature>
<keyword evidence="5 7" id="KW-0472">Membrane</keyword>
<dbReference type="EMBL" id="CP042817">
    <property type="protein sequence ID" value="QEJ97467.1"/>
    <property type="molecule type" value="Genomic_DNA"/>
</dbReference>
<proteinExistence type="predicted"/>
<dbReference type="Proteomes" id="UP000323594">
    <property type="component" value="Chromosome"/>
</dbReference>
<feature type="transmembrane region" description="Helical" evidence="7">
    <location>
        <begin position="289"/>
        <end position="308"/>
    </location>
</feature>
<keyword evidence="4 7" id="KW-1133">Transmembrane helix</keyword>
<accession>A0A0B7GQ93</accession>
<keyword evidence="10" id="KW-1185">Reference proteome</keyword>
<evidence type="ECO:0000256" key="4">
    <source>
        <dbReference type="ARBA" id="ARBA00022989"/>
    </source>
</evidence>
<feature type="transmembrane region" description="Helical" evidence="7">
    <location>
        <begin position="533"/>
        <end position="553"/>
    </location>
</feature>
<feature type="transmembrane region" description="Helical" evidence="7">
    <location>
        <begin position="467"/>
        <end position="490"/>
    </location>
</feature>
<feature type="coiled-coil region" evidence="6">
    <location>
        <begin position="125"/>
        <end position="152"/>
    </location>
</feature>
<feature type="transmembrane region" description="Helical" evidence="7">
    <location>
        <begin position="376"/>
        <end position="396"/>
    </location>
</feature>
<evidence type="ECO:0000313" key="8">
    <source>
        <dbReference type="EMBL" id="CEM60764.1"/>
    </source>
</evidence>
<evidence type="ECO:0000313" key="11">
    <source>
        <dbReference type="Proteomes" id="UP000323594"/>
    </source>
</evidence>
<dbReference type="GO" id="GO:0005886">
    <property type="term" value="C:plasma membrane"/>
    <property type="evidence" value="ECO:0007669"/>
    <property type="project" value="UniProtKB-SubCell"/>
</dbReference>
<keyword evidence="3 7" id="KW-0812">Transmembrane</keyword>
<feature type="transmembrane region" description="Helical" evidence="7">
    <location>
        <begin position="248"/>
        <end position="268"/>
    </location>
</feature>
<name>A0A0B7GQ93_TREPH</name>
<feature type="transmembrane region" description="Helical" evidence="7">
    <location>
        <begin position="417"/>
        <end position="447"/>
    </location>
</feature>
<evidence type="ECO:0000256" key="6">
    <source>
        <dbReference type="SAM" id="Coils"/>
    </source>
</evidence>
<dbReference type="InterPro" id="IPR001851">
    <property type="entry name" value="ABC_transp_permease"/>
</dbReference>
<evidence type="ECO:0000256" key="1">
    <source>
        <dbReference type="ARBA" id="ARBA00004651"/>
    </source>
</evidence>
<dbReference type="PANTHER" id="PTHR32196">
    <property type="entry name" value="ABC TRANSPORTER PERMEASE PROTEIN YPHD-RELATED-RELATED"/>
    <property type="match status" value="1"/>
</dbReference>
<evidence type="ECO:0000313" key="9">
    <source>
        <dbReference type="EMBL" id="QEJ97467.1"/>
    </source>
</evidence>
<reference evidence="8" key="2">
    <citation type="submission" date="2015-01" db="EMBL/GenBank/DDBJ databases">
        <authorList>
            <person name="Xiang T."/>
            <person name="Song Y."/>
            <person name="Huang L."/>
            <person name="Wang B."/>
            <person name="Wu P."/>
        </authorList>
    </citation>
    <scope>NUCLEOTIDE SEQUENCE [LARGE SCALE GENOMIC DNA]</scope>
    <source>
        <strain evidence="8">V1</strain>
    </source>
</reference>
<evidence type="ECO:0000256" key="3">
    <source>
        <dbReference type="ARBA" id="ARBA00022692"/>
    </source>
</evidence>
<dbReference type="GO" id="GO:0022857">
    <property type="term" value="F:transmembrane transporter activity"/>
    <property type="evidence" value="ECO:0007669"/>
    <property type="project" value="InterPro"/>
</dbReference>
<evidence type="ECO:0000313" key="10">
    <source>
        <dbReference type="Proteomes" id="UP000042527"/>
    </source>
</evidence>
<keyword evidence="2" id="KW-1003">Cell membrane</keyword>
<keyword evidence="6" id="KW-0175">Coiled coil</keyword>
<feature type="transmembrane region" description="Helical" evidence="7">
    <location>
        <begin position="314"/>
        <end position="335"/>
    </location>
</feature>
<dbReference type="Pfam" id="PF02653">
    <property type="entry name" value="BPD_transp_2"/>
    <property type="match status" value="1"/>
</dbReference>
<gene>
    <name evidence="8" type="primary">mglC</name>
    <name evidence="9" type="ORF">FUT82_05275</name>
    <name evidence="8" type="ORF">TPHV1_100084</name>
</gene>
<evidence type="ECO:0000256" key="2">
    <source>
        <dbReference type="ARBA" id="ARBA00022475"/>
    </source>
</evidence>
<organism evidence="8 10">
    <name type="scientific">Treponema phagedenis</name>
    <dbReference type="NCBI Taxonomy" id="162"/>
    <lineage>
        <taxon>Bacteria</taxon>
        <taxon>Pseudomonadati</taxon>
        <taxon>Spirochaetota</taxon>
        <taxon>Spirochaetia</taxon>
        <taxon>Spirochaetales</taxon>
        <taxon>Treponemataceae</taxon>
        <taxon>Treponema</taxon>
    </lineage>
</organism>
<evidence type="ECO:0000256" key="7">
    <source>
        <dbReference type="SAM" id="Phobius"/>
    </source>
</evidence>
<sequence>MEHNTENMQKKDEDSKELFVFDDLAKFLEEDETLSEYTKQLKALRKDGVDTIFSCRQEIIEAKKDRMLSEEAKRQRINDNKEQIKKAKIIAAENKNEETRITKLAVAHVNSIASDFEKKVRERENERAVQHKAAYLESIKQIEEEFRQKEQDVREAFSGQLSKESKHEKREELATIVAEKKSALFDAKNKYVSAVWECKNIKHQVYVDRVQQNINLRNSKTNIFENITLSFKDYAFNFTASQFFLSNGLYIAIIIFFIVCIIVAPLSGNGNLLSLPNILTILEQSSVRMFYAIGVAGIILLAGTDLSVGRMVAMGAIITGLILHPGQNIVTFFGFGPWDFTHIAMIWRVLMSLGISIISCVLFSIFAGFFSARLKIHPFISTLATQLMIYGILFFGTSGTPVGPIDNSIKELLGGRWILGVVNGNLITFPKLIIPAIIAIIIAWFIWNKTILGKNMYAVGGNPEAASVSGISVFWVTMYVFIMAGVFYGFGAFFEAFKANASAGTGQGYELDAIAACVVGGISFNGGIGKLEGAVIGVIIFTGLTYCLTFLGIDTNLQFVFKGLIIIAAVALDSVKYLKKR</sequence>
<reference evidence="10" key="1">
    <citation type="submission" date="2015-01" db="EMBL/GenBank/DDBJ databases">
        <authorList>
            <person name="Manzoor Shahid"/>
            <person name="Zubair Saima"/>
        </authorList>
    </citation>
    <scope>NUCLEOTIDE SEQUENCE [LARGE SCALE GENOMIC DNA]</scope>
    <source>
        <strain evidence="10">V1</strain>
    </source>
</reference>
<comment type="subcellular location">
    <subcellularLocation>
        <location evidence="1">Cell membrane</location>
        <topology evidence="1">Multi-pass membrane protein</topology>
    </subcellularLocation>
</comment>